<dbReference type="InterPro" id="IPR050995">
    <property type="entry name" value="WD-F-box_domain-protein"/>
</dbReference>
<dbReference type="Pfam" id="PF00400">
    <property type="entry name" value="WD40"/>
    <property type="match status" value="2"/>
</dbReference>
<dbReference type="InterPro" id="IPR015943">
    <property type="entry name" value="WD40/YVTN_repeat-like_dom_sf"/>
</dbReference>
<protein>
    <recommendedName>
        <fullName evidence="7">WD40 repeat-like protein</fullName>
    </recommendedName>
</protein>
<dbReference type="InParanoid" id="A0A0D0AVQ3"/>
<dbReference type="PRINTS" id="PR00320">
    <property type="entry name" value="GPROTEINBRPT"/>
</dbReference>
<sequence>MSEITADHSYLLRSAAELELTEARRQKAERTKSLGSPIQLTGNAIDIQIRGNYAWIAESAHVAKKIDLETGKTLQIYRGHHAPVTCLAFYDRTPNSGDEKLLITGSWDKTIKIWDTNTKGLISTTAAHDDFVKTLLVVPSVKLLVSSSSDKIVKFWDLTDVLEKPPQPAGSVSAHSRPVECIAGVANADGTVTLFTADTMGVLKVWKLEREGGPRPRWRSTLQDTLNHHRTRITEIIYDAGDIWTASSDETVQVVPYPPGSSGQKRIPPLTHPLPVRAILPLALSDLEEPYIVTGYGDVIRLYDVSTPSEPEVLGEIDAHWHDVTALRLWVQKSRTDDGRTRIEPWIISTSLDGTIRRWRFSELHDSKPDNPAGQSKATVIAPTPQPSGNAKDQVEITEEEERELAELMEED</sequence>
<keyword evidence="2" id="KW-0677">Repeat</keyword>
<evidence type="ECO:0000256" key="1">
    <source>
        <dbReference type="ARBA" id="ARBA00022574"/>
    </source>
</evidence>
<gene>
    <name evidence="5" type="ORF">CY34DRAFT_486745</name>
</gene>
<reference evidence="6" key="2">
    <citation type="submission" date="2015-01" db="EMBL/GenBank/DDBJ databases">
        <title>Evolutionary Origins and Diversification of the Mycorrhizal Mutualists.</title>
        <authorList>
            <consortium name="DOE Joint Genome Institute"/>
            <consortium name="Mycorrhizal Genomics Consortium"/>
            <person name="Kohler A."/>
            <person name="Kuo A."/>
            <person name="Nagy L.G."/>
            <person name="Floudas D."/>
            <person name="Copeland A."/>
            <person name="Barry K.W."/>
            <person name="Cichocki N."/>
            <person name="Veneault-Fourrey C."/>
            <person name="LaButti K."/>
            <person name="Lindquist E.A."/>
            <person name="Lipzen A."/>
            <person name="Lundell T."/>
            <person name="Morin E."/>
            <person name="Murat C."/>
            <person name="Riley R."/>
            <person name="Ohm R."/>
            <person name="Sun H."/>
            <person name="Tunlid A."/>
            <person name="Henrissat B."/>
            <person name="Grigoriev I.V."/>
            <person name="Hibbett D.S."/>
            <person name="Martin F."/>
        </authorList>
    </citation>
    <scope>NUCLEOTIDE SEQUENCE [LARGE SCALE GENOMIC DNA]</scope>
    <source>
        <strain evidence="6">UH-Slu-Lm8-n1</strain>
    </source>
</reference>
<dbReference type="SUPFAM" id="SSF50978">
    <property type="entry name" value="WD40 repeat-like"/>
    <property type="match status" value="1"/>
</dbReference>
<dbReference type="AlphaFoldDB" id="A0A0D0AVQ3"/>
<feature type="compositionally biased region" description="Acidic residues" evidence="4">
    <location>
        <begin position="396"/>
        <end position="412"/>
    </location>
</feature>
<evidence type="ECO:0000256" key="4">
    <source>
        <dbReference type="SAM" id="MobiDB-lite"/>
    </source>
</evidence>
<feature type="region of interest" description="Disordered" evidence="4">
    <location>
        <begin position="364"/>
        <end position="412"/>
    </location>
</feature>
<evidence type="ECO:0008006" key="7">
    <source>
        <dbReference type="Google" id="ProtNLM"/>
    </source>
</evidence>
<evidence type="ECO:0000256" key="2">
    <source>
        <dbReference type="ARBA" id="ARBA00022737"/>
    </source>
</evidence>
<dbReference type="InterPro" id="IPR036322">
    <property type="entry name" value="WD40_repeat_dom_sf"/>
</dbReference>
<dbReference type="InterPro" id="IPR019775">
    <property type="entry name" value="WD40_repeat_CS"/>
</dbReference>
<dbReference type="InterPro" id="IPR001680">
    <property type="entry name" value="WD40_rpt"/>
</dbReference>
<name>A0A0D0AVQ3_9AGAM</name>
<dbReference type="FunCoup" id="A0A0D0AVQ3">
    <property type="interactions" value="180"/>
</dbReference>
<reference evidence="5 6" key="1">
    <citation type="submission" date="2014-04" db="EMBL/GenBank/DDBJ databases">
        <authorList>
            <consortium name="DOE Joint Genome Institute"/>
            <person name="Kuo A."/>
            <person name="Ruytinx J."/>
            <person name="Rineau F."/>
            <person name="Colpaert J."/>
            <person name="Kohler A."/>
            <person name="Nagy L.G."/>
            <person name="Floudas D."/>
            <person name="Copeland A."/>
            <person name="Barry K.W."/>
            <person name="Cichocki N."/>
            <person name="Veneault-Fourrey C."/>
            <person name="LaButti K."/>
            <person name="Lindquist E.A."/>
            <person name="Lipzen A."/>
            <person name="Lundell T."/>
            <person name="Morin E."/>
            <person name="Murat C."/>
            <person name="Sun H."/>
            <person name="Tunlid A."/>
            <person name="Henrissat B."/>
            <person name="Grigoriev I.V."/>
            <person name="Hibbett D.S."/>
            <person name="Martin F."/>
            <person name="Nordberg H.P."/>
            <person name="Cantor M.N."/>
            <person name="Hua S.X."/>
        </authorList>
    </citation>
    <scope>NUCLEOTIDE SEQUENCE [LARGE SCALE GENOMIC DNA]</scope>
    <source>
        <strain evidence="5 6">UH-Slu-Lm8-n1</strain>
    </source>
</reference>
<dbReference type="PROSITE" id="PS50294">
    <property type="entry name" value="WD_REPEATS_REGION"/>
    <property type="match status" value="2"/>
</dbReference>
<dbReference type="OrthoDB" id="6262491at2759"/>
<dbReference type="STRING" id="930992.A0A0D0AVQ3"/>
<dbReference type="PROSITE" id="PS00678">
    <property type="entry name" value="WD_REPEATS_1"/>
    <property type="match status" value="2"/>
</dbReference>
<evidence type="ECO:0000313" key="5">
    <source>
        <dbReference type="EMBL" id="KIK45816.1"/>
    </source>
</evidence>
<proteinExistence type="predicted"/>
<dbReference type="HOGENOM" id="CLU_000288_57_4_1"/>
<keyword evidence="1 3" id="KW-0853">WD repeat</keyword>
<dbReference type="PROSITE" id="PS50082">
    <property type="entry name" value="WD_REPEATS_2"/>
    <property type="match status" value="2"/>
</dbReference>
<keyword evidence="6" id="KW-1185">Reference proteome</keyword>
<evidence type="ECO:0000256" key="3">
    <source>
        <dbReference type="PROSITE-ProRule" id="PRU00221"/>
    </source>
</evidence>
<dbReference type="Proteomes" id="UP000054485">
    <property type="component" value="Unassembled WGS sequence"/>
</dbReference>
<organism evidence="5 6">
    <name type="scientific">Suillus luteus UH-Slu-Lm8-n1</name>
    <dbReference type="NCBI Taxonomy" id="930992"/>
    <lineage>
        <taxon>Eukaryota</taxon>
        <taxon>Fungi</taxon>
        <taxon>Dikarya</taxon>
        <taxon>Basidiomycota</taxon>
        <taxon>Agaricomycotina</taxon>
        <taxon>Agaricomycetes</taxon>
        <taxon>Agaricomycetidae</taxon>
        <taxon>Boletales</taxon>
        <taxon>Suillineae</taxon>
        <taxon>Suillaceae</taxon>
        <taxon>Suillus</taxon>
    </lineage>
</organism>
<dbReference type="InterPro" id="IPR020472">
    <property type="entry name" value="WD40_PAC1"/>
</dbReference>
<evidence type="ECO:0000313" key="6">
    <source>
        <dbReference type="Proteomes" id="UP000054485"/>
    </source>
</evidence>
<feature type="repeat" description="WD" evidence="3">
    <location>
        <begin position="77"/>
        <end position="124"/>
    </location>
</feature>
<dbReference type="EMBL" id="KN835167">
    <property type="protein sequence ID" value="KIK45816.1"/>
    <property type="molecule type" value="Genomic_DNA"/>
</dbReference>
<dbReference type="SMART" id="SM00320">
    <property type="entry name" value="WD40"/>
    <property type="match status" value="5"/>
</dbReference>
<dbReference type="Gene3D" id="2.130.10.10">
    <property type="entry name" value="YVTN repeat-like/Quinoprotein amine dehydrogenase"/>
    <property type="match status" value="2"/>
</dbReference>
<dbReference type="PANTHER" id="PTHR14604:SF3">
    <property type="entry name" value="SPERM-ASSOCIATED ANTIGEN 16 PROTEIN"/>
    <property type="match status" value="1"/>
</dbReference>
<accession>A0A0D0AVQ3</accession>
<feature type="repeat" description="WD" evidence="3">
    <location>
        <begin position="125"/>
        <end position="158"/>
    </location>
</feature>
<dbReference type="PANTHER" id="PTHR14604">
    <property type="entry name" value="WD40 REPEAT PF20"/>
    <property type="match status" value="1"/>
</dbReference>